<evidence type="ECO:0000313" key="2">
    <source>
        <dbReference type="Proteomes" id="UP000092683"/>
    </source>
</evidence>
<evidence type="ECO:0000313" key="1">
    <source>
        <dbReference type="EMBL" id="OCB57652.1"/>
    </source>
</evidence>
<sequence length="248" mass="25874">MAELEYFLLTATLTAIVVDYTDVGDVPDQQRISGTVEFRPRIPTGKLLWLPTLTPPQGVALAPIKARFDSDGVLRTIQDSPVNEEQLITVTGDPFTVTFNGQTTTDLAAASTAAQVETAIEALSTVGTSNANVTGADGGPFTVVFNDALGNQDVPTMTATNATVTVIREGSLAAGVKLTAGTDVLGLGTYDPATKQGGLVYDVLFTNVVYNKGPQDIHAFGFVADPTWAGTTVDLAEITKIDPLAGIA</sequence>
<protein>
    <submittedName>
        <fullName evidence="1">Uncharacterized protein</fullName>
    </submittedName>
</protein>
<proteinExistence type="predicted"/>
<dbReference type="OrthoDB" id="9806592at2"/>
<gene>
    <name evidence="1" type="ORF">A5677_16945</name>
</gene>
<dbReference type="EMBL" id="MBEE01000080">
    <property type="protein sequence ID" value="OCB57652.1"/>
    <property type="molecule type" value="Genomic_DNA"/>
</dbReference>
<dbReference type="Proteomes" id="UP000092683">
    <property type="component" value="Unassembled WGS sequence"/>
</dbReference>
<dbReference type="AlphaFoldDB" id="A0A1B9DA63"/>
<dbReference type="RefSeq" id="WP_065480369.1">
    <property type="nucleotide sequence ID" value="NZ_MBEE01000080.1"/>
</dbReference>
<reference evidence="1 2" key="1">
    <citation type="submission" date="2016-06" db="EMBL/GenBank/DDBJ databases">
        <authorList>
            <person name="Kjaerup R.B."/>
            <person name="Dalgaard T.S."/>
            <person name="Juul-Madsen H.R."/>
        </authorList>
    </citation>
    <scope>NUCLEOTIDE SEQUENCE [LARGE SCALE GENOMIC DNA]</scope>
    <source>
        <strain evidence="1 2">E3012</strain>
    </source>
</reference>
<comment type="caution">
    <text evidence="1">The sequence shown here is derived from an EMBL/GenBank/DDBJ whole genome shotgun (WGS) entry which is preliminary data.</text>
</comment>
<name>A0A1B9DA63_MYCMA</name>
<organism evidence="1 2">
    <name type="scientific">Mycobacterium malmoense</name>
    <dbReference type="NCBI Taxonomy" id="1780"/>
    <lineage>
        <taxon>Bacteria</taxon>
        <taxon>Bacillati</taxon>
        <taxon>Actinomycetota</taxon>
        <taxon>Actinomycetes</taxon>
        <taxon>Mycobacteriales</taxon>
        <taxon>Mycobacteriaceae</taxon>
        <taxon>Mycobacterium</taxon>
    </lineage>
</organism>
<accession>A0A1B9DA63</accession>